<name>A0A974DSF0_XENLA</name>
<reference evidence="3" key="1">
    <citation type="journal article" date="2016" name="Nature">
        <title>Genome evolution in the allotetraploid frog Xenopus laevis.</title>
        <authorList>
            <person name="Session A.M."/>
            <person name="Uno Y."/>
            <person name="Kwon T."/>
            <person name="Chapman J.A."/>
            <person name="Toyoda A."/>
            <person name="Takahashi S."/>
            <person name="Fukui A."/>
            <person name="Hikosaka A."/>
            <person name="Suzuki A."/>
            <person name="Kondo M."/>
            <person name="van Heeringen S.J."/>
            <person name="Quigley I."/>
            <person name="Heinz S."/>
            <person name="Ogino H."/>
            <person name="Ochi H."/>
            <person name="Hellsten U."/>
            <person name="Lyons J.B."/>
            <person name="Simakov O."/>
            <person name="Putnam N."/>
            <person name="Stites J."/>
            <person name="Kuroki Y."/>
            <person name="Tanaka T."/>
            <person name="Michiue T."/>
            <person name="Watanabe M."/>
            <person name="Bogdanovic O."/>
            <person name="Lister R."/>
            <person name="Georgiou G."/>
            <person name="Paranjpe S.S."/>
            <person name="van Kruijsbergen I."/>
            <person name="Shu S."/>
            <person name="Carlson J."/>
            <person name="Kinoshita T."/>
            <person name="Ohta Y."/>
            <person name="Mawaribuchi S."/>
            <person name="Jenkins J."/>
            <person name="Grimwood J."/>
            <person name="Schmutz J."/>
            <person name="Mitros T."/>
            <person name="Mozaffari S.V."/>
            <person name="Suzuki Y."/>
            <person name="Haramoto Y."/>
            <person name="Yamamoto T.S."/>
            <person name="Takagi C."/>
            <person name="Heald R."/>
            <person name="Miller K."/>
            <person name="Haudenschild C."/>
            <person name="Kitzman J."/>
            <person name="Nakayama T."/>
            <person name="Izutsu Y."/>
            <person name="Robert J."/>
            <person name="Fortriede J."/>
            <person name="Burns K."/>
            <person name="Lotay V."/>
            <person name="Karimi K."/>
            <person name="Yasuoka Y."/>
            <person name="Dichmann D.S."/>
            <person name="Flajnik M.F."/>
            <person name="Houston D.W."/>
            <person name="Shendure J."/>
            <person name="DuPasquier L."/>
            <person name="Vize P.D."/>
            <person name="Zorn A.M."/>
            <person name="Ito M."/>
            <person name="Marcotte E.M."/>
            <person name="Wallingford J.B."/>
            <person name="Ito Y."/>
            <person name="Asashima M."/>
            <person name="Ueno N."/>
            <person name="Matsuda Y."/>
            <person name="Veenstra G.J."/>
            <person name="Fujiyama A."/>
            <person name="Harland R.M."/>
            <person name="Taira M."/>
            <person name="Rokhsar D.S."/>
        </authorList>
    </citation>
    <scope>NUCLEOTIDE SEQUENCE [LARGE SCALE GENOMIC DNA]</scope>
    <source>
        <strain evidence="3">J</strain>
    </source>
</reference>
<keyword evidence="1" id="KW-0732">Signal</keyword>
<organism evidence="2 3">
    <name type="scientific">Xenopus laevis</name>
    <name type="common">African clawed frog</name>
    <dbReference type="NCBI Taxonomy" id="8355"/>
    <lineage>
        <taxon>Eukaryota</taxon>
        <taxon>Metazoa</taxon>
        <taxon>Chordata</taxon>
        <taxon>Craniata</taxon>
        <taxon>Vertebrata</taxon>
        <taxon>Euteleostomi</taxon>
        <taxon>Amphibia</taxon>
        <taxon>Batrachia</taxon>
        <taxon>Anura</taxon>
        <taxon>Pipoidea</taxon>
        <taxon>Pipidae</taxon>
        <taxon>Xenopodinae</taxon>
        <taxon>Xenopus</taxon>
        <taxon>Xenopus</taxon>
    </lineage>
</organism>
<evidence type="ECO:0000313" key="2">
    <source>
        <dbReference type="EMBL" id="OCT96371.1"/>
    </source>
</evidence>
<feature type="chain" id="PRO_5037468878" evidence="1">
    <location>
        <begin position="50"/>
        <end position="125"/>
    </location>
</feature>
<evidence type="ECO:0000313" key="3">
    <source>
        <dbReference type="Proteomes" id="UP000694892"/>
    </source>
</evidence>
<evidence type="ECO:0000256" key="1">
    <source>
        <dbReference type="SAM" id="SignalP"/>
    </source>
</evidence>
<dbReference type="AlphaFoldDB" id="A0A974DSF0"/>
<dbReference type="Proteomes" id="UP000694892">
    <property type="component" value="Chromosome 2L"/>
</dbReference>
<sequence length="125" mass="14080">MDSLSDKSLPMLYWCLRLCYWPGALRYCLTIHWVTQSVWLLCLCPLLTSCPPHDCMSGTSLCCLPLCSSFASGCSLALYLGIKLKGAQWVCSRQLLMGHFWYCGSLELINMEKEIGSWLQVCQGV</sequence>
<protein>
    <submittedName>
        <fullName evidence="2">Uncharacterized protein</fullName>
    </submittedName>
</protein>
<dbReference type="EMBL" id="CM004468">
    <property type="protein sequence ID" value="OCT96371.1"/>
    <property type="molecule type" value="Genomic_DNA"/>
</dbReference>
<gene>
    <name evidence="2" type="ORF">XELAEV_18014048mg</name>
</gene>
<feature type="signal peptide" evidence="1">
    <location>
        <begin position="1"/>
        <end position="49"/>
    </location>
</feature>
<accession>A0A974DSF0</accession>
<proteinExistence type="predicted"/>